<evidence type="ECO:0000256" key="2">
    <source>
        <dbReference type="SAM" id="Phobius"/>
    </source>
</evidence>
<keyword evidence="4" id="KW-1185">Reference proteome</keyword>
<name>A0AAE1E0Y6_9GAST</name>
<reference evidence="3" key="1">
    <citation type="journal article" date="2023" name="G3 (Bethesda)">
        <title>A reference genome for the long-term kleptoplast-retaining sea slug Elysia crispata morphotype clarki.</title>
        <authorList>
            <person name="Eastman K.E."/>
            <person name="Pendleton A.L."/>
            <person name="Shaikh M.A."/>
            <person name="Suttiyut T."/>
            <person name="Ogas R."/>
            <person name="Tomko P."/>
            <person name="Gavelis G."/>
            <person name="Widhalm J.R."/>
            <person name="Wisecaver J.H."/>
        </authorList>
    </citation>
    <scope>NUCLEOTIDE SEQUENCE</scope>
    <source>
        <strain evidence="3">ECLA1</strain>
    </source>
</reference>
<feature type="region of interest" description="Disordered" evidence="1">
    <location>
        <begin position="570"/>
        <end position="598"/>
    </location>
</feature>
<feature type="region of interest" description="Disordered" evidence="1">
    <location>
        <begin position="198"/>
        <end position="223"/>
    </location>
</feature>
<evidence type="ECO:0000313" key="3">
    <source>
        <dbReference type="EMBL" id="KAK3790276.1"/>
    </source>
</evidence>
<sequence>MFHTSSVLMSNRHGRTIGFRSFMPTTSFNRPDYKEPFRRGILFASVAFVLLLIGVMLTWLGLKEPFSDKISMTGPLLIVIALLVLLLSLRPLMLARKRNRAINGTVQMDTISTGGVTAVVVDDEDGNRATVVVEASDTEEPLREEIRNPGELAPPAYIDISQSCSSMCPSFVSHEDHNEAPPTYEETCRGIYLSGSENSLSQPASRNNSFQSSHHSSLLPNPPAYALTQQMSDIEHDGVEEWRRMRESQCSSILSPANSGALMAQAAVRRQRQTLPPLTLHDNCDQHSMIPTASSSIINVLENAGANACIRSPSPENLSLSSYMQSPNSGRLATTAPPTPVPPGVKQMGKDDIQNWSRRSFSSIPSYTCLLSKSGEVSAQVFDTSSIIQGMMPHSVHVSDIEGQGEQNARTRESLGATVDASGIENLLPAHSSVPARSHSLSSVLPLRLGVPYNTHPAQEESMSPNRSLIISSPLLSSPQHCPDVIQQYHPQQLEQHQYISSNAHTHMNSSLSLASPASDVQLLSQSHIKSSDQKESDKCLKQQSNKFRSNGSIDLSEVCIGAQTSVRCTTGVDPDEEKLSEKGCSPVKSPQDIQETI</sequence>
<dbReference type="AlphaFoldDB" id="A0AAE1E0Y6"/>
<dbReference type="Proteomes" id="UP001283361">
    <property type="component" value="Unassembled WGS sequence"/>
</dbReference>
<feature type="transmembrane region" description="Helical" evidence="2">
    <location>
        <begin position="74"/>
        <end position="93"/>
    </location>
</feature>
<accession>A0AAE1E0Y6</accession>
<feature type="region of interest" description="Disordered" evidence="1">
    <location>
        <begin position="321"/>
        <end position="344"/>
    </location>
</feature>
<evidence type="ECO:0000313" key="4">
    <source>
        <dbReference type="Proteomes" id="UP001283361"/>
    </source>
</evidence>
<feature type="compositionally biased region" description="Basic and acidic residues" evidence="1">
    <location>
        <begin position="530"/>
        <end position="541"/>
    </location>
</feature>
<organism evidence="3 4">
    <name type="scientific">Elysia crispata</name>
    <name type="common">lettuce slug</name>
    <dbReference type="NCBI Taxonomy" id="231223"/>
    <lineage>
        <taxon>Eukaryota</taxon>
        <taxon>Metazoa</taxon>
        <taxon>Spiralia</taxon>
        <taxon>Lophotrochozoa</taxon>
        <taxon>Mollusca</taxon>
        <taxon>Gastropoda</taxon>
        <taxon>Heterobranchia</taxon>
        <taxon>Euthyneura</taxon>
        <taxon>Panpulmonata</taxon>
        <taxon>Sacoglossa</taxon>
        <taxon>Placobranchoidea</taxon>
        <taxon>Plakobranchidae</taxon>
        <taxon>Elysia</taxon>
    </lineage>
</organism>
<keyword evidence="2" id="KW-0812">Transmembrane</keyword>
<protein>
    <submittedName>
        <fullName evidence="3">Uncharacterized protein</fullName>
    </submittedName>
</protein>
<keyword evidence="2" id="KW-0472">Membrane</keyword>
<gene>
    <name evidence="3" type="ORF">RRG08_034838</name>
</gene>
<keyword evidence="2" id="KW-1133">Transmembrane helix</keyword>
<comment type="caution">
    <text evidence="3">The sequence shown here is derived from an EMBL/GenBank/DDBJ whole genome shotgun (WGS) entry which is preliminary data.</text>
</comment>
<feature type="region of interest" description="Disordered" evidence="1">
    <location>
        <begin position="523"/>
        <end position="545"/>
    </location>
</feature>
<evidence type="ECO:0000256" key="1">
    <source>
        <dbReference type="SAM" id="MobiDB-lite"/>
    </source>
</evidence>
<feature type="transmembrane region" description="Helical" evidence="2">
    <location>
        <begin position="40"/>
        <end position="62"/>
    </location>
</feature>
<feature type="compositionally biased region" description="Polar residues" evidence="1">
    <location>
        <begin position="198"/>
        <end position="211"/>
    </location>
</feature>
<feature type="compositionally biased region" description="Polar residues" evidence="1">
    <location>
        <begin position="321"/>
        <end position="332"/>
    </location>
</feature>
<dbReference type="EMBL" id="JAWDGP010001550">
    <property type="protein sequence ID" value="KAK3790276.1"/>
    <property type="molecule type" value="Genomic_DNA"/>
</dbReference>
<proteinExistence type="predicted"/>